<evidence type="ECO:0000313" key="1">
    <source>
        <dbReference type="EMBL" id="KAF9642862.1"/>
    </source>
</evidence>
<gene>
    <name evidence="1" type="ORF">BDM02DRAFT_3176444</name>
</gene>
<reference evidence="1" key="2">
    <citation type="journal article" date="2020" name="Nat. Commun.">
        <title>Large-scale genome sequencing of mycorrhizal fungi provides insights into the early evolution of symbiotic traits.</title>
        <authorList>
            <person name="Miyauchi S."/>
            <person name="Kiss E."/>
            <person name="Kuo A."/>
            <person name="Drula E."/>
            <person name="Kohler A."/>
            <person name="Sanchez-Garcia M."/>
            <person name="Morin E."/>
            <person name="Andreopoulos B."/>
            <person name="Barry K.W."/>
            <person name="Bonito G."/>
            <person name="Buee M."/>
            <person name="Carver A."/>
            <person name="Chen C."/>
            <person name="Cichocki N."/>
            <person name="Clum A."/>
            <person name="Culley D."/>
            <person name="Crous P.W."/>
            <person name="Fauchery L."/>
            <person name="Girlanda M."/>
            <person name="Hayes R.D."/>
            <person name="Keri Z."/>
            <person name="LaButti K."/>
            <person name="Lipzen A."/>
            <person name="Lombard V."/>
            <person name="Magnuson J."/>
            <person name="Maillard F."/>
            <person name="Murat C."/>
            <person name="Nolan M."/>
            <person name="Ohm R.A."/>
            <person name="Pangilinan J."/>
            <person name="Pereira M.F."/>
            <person name="Perotto S."/>
            <person name="Peter M."/>
            <person name="Pfister S."/>
            <person name="Riley R."/>
            <person name="Sitrit Y."/>
            <person name="Stielow J.B."/>
            <person name="Szollosi G."/>
            <person name="Zifcakova L."/>
            <person name="Stursova M."/>
            <person name="Spatafora J.W."/>
            <person name="Tedersoo L."/>
            <person name="Vaario L.M."/>
            <person name="Yamada A."/>
            <person name="Yan M."/>
            <person name="Wang P."/>
            <person name="Xu J."/>
            <person name="Bruns T."/>
            <person name="Baldrian P."/>
            <person name="Vilgalys R."/>
            <person name="Dunand C."/>
            <person name="Henrissat B."/>
            <person name="Grigoriev I.V."/>
            <person name="Hibbett D."/>
            <person name="Nagy L.G."/>
            <person name="Martin F.M."/>
        </authorList>
    </citation>
    <scope>NUCLEOTIDE SEQUENCE</scope>
    <source>
        <strain evidence="1">P2</strain>
    </source>
</reference>
<dbReference type="Proteomes" id="UP000886501">
    <property type="component" value="Unassembled WGS sequence"/>
</dbReference>
<protein>
    <submittedName>
        <fullName evidence="1">YVTN repeat-like/Quino protein amine dehydrogenase</fullName>
    </submittedName>
</protein>
<reference evidence="1" key="1">
    <citation type="submission" date="2019-10" db="EMBL/GenBank/DDBJ databases">
        <authorList>
            <consortium name="DOE Joint Genome Institute"/>
            <person name="Kuo A."/>
            <person name="Miyauchi S."/>
            <person name="Kiss E."/>
            <person name="Drula E."/>
            <person name="Kohler A."/>
            <person name="Sanchez-Garcia M."/>
            <person name="Andreopoulos B."/>
            <person name="Barry K.W."/>
            <person name="Bonito G."/>
            <person name="Buee M."/>
            <person name="Carver A."/>
            <person name="Chen C."/>
            <person name="Cichocki N."/>
            <person name="Clum A."/>
            <person name="Culley D."/>
            <person name="Crous P.W."/>
            <person name="Fauchery L."/>
            <person name="Girlanda M."/>
            <person name="Hayes R."/>
            <person name="Keri Z."/>
            <person name="Labutti K."/>
            <person name="Lipzen A."/>
            <person name="Lombard V."/>
            <person name="Magnuson J."/>
            <person name="Maillard F."/>
            <person name="Morin E."/>
            <person name="Murat C."/>
            <person name="Nolan M."/>
            <person name="Ohm R."/>
            <person name="Pangilinan J."/>
            <person name="Pereira M."/>
            <person name="Perotto S."/>
            <person name="Peter M."/>
            <person name="Riley R."/>
            <person name="Sitrit Y."/>
            <person name="Stielow B."/>
            <person name="Szollosi G."/>
            <person name="Zifcakova L."/>
            <person name="Stursova M."/>
            <person name="Spatafora J.W."/>
            <person name="Tedersoo L."/>
            <person name="Vaario L.-M."/>
            <person name="Yamada A."/>
            <person name="Yan M."/>
            <person name="Wang P."/>
            <person name="Xu J."/>
            <person name="Bruns T."/>
            <person name="Baldrian P."/>
            <person name="Vilgalys R."/>
            <person name="Henrissat B."/>
            <person name="Grigoriev I.V."/>
            <person name="Hibbett D."/>
            <person name="Nagy L.G."/>
            <person name="Martin F.M."/>
        </authorList>
    </citation>
    <scope>NUCLEOTIDE SEQUENCE</scope>
    <source>
        <strain evidence="1">P2</strain>
    </source>
</reference>
<sequence length="695" mass="76711">MSILQEAFGDDDPEDDPKICSTLGAVILAADPLSPSTIATLLGFSTKSVFLRLSSVHSLLILQEDTDSPVRPFHKSFPDFIVDPTRCTNKRFHVSPPSHHSELLAGCLKLMNQTLEKNMCNLPDAIANCEVDDLGERTKRHLDPALQYACKSWHKHLIDEHAVRTPEITSAIHQFLRKKFLFWLEVLSVLGAAREAVDALDVAAKRLETTLPTLDLVNDCFRFVTGLFEVISTSSTHIYHSALPLCPRQSMVRSLYEPHARPLTRIVHGLPNSWESSIATAKFPIFIRTAVWSPCSRFIAISQVVYPTIEILDAVTLERVTTLRSPAYRTAWLVFSPNTRLLTLLGTARETIMSWDLQTGGVVSAITAEKFKYSMEYLSVTYSTCGTMLAALCSIDYTPAISIWNVYSGTHTHSQSIEGRPLNEIWAHGECLRFATAESGSIVTWEIGFTSPHAPTRVESLPLPDDFHSSRESRFHPTSSRLAFTTEGSVRVWDAHGSKFLLESTDVKDCRVTSMSFSPDGRFFVCGTENLEIYLWKESPAGYTLHRKIISNARVLKPLVSPNGESVIAVDDKAIQLWRTTDSVTSFSDVSTPTFQRSNNAFILGFSSGEALAVIARAEGETVVVLDLKSGIPRLTIDAGMKVYVVGVAGSTVVVVGEGKIVTWNLPAGSDVLNPRANVNDSVLTTTFNHPPFPV</sequence>
<name>A0ACB6Z025_THEGA</name>
<proteinExistence type="predicted"/>
<keyword evidence="2" id="KW-1185">Reference proteome</keyword>
<dbReference type="EMBL" id="MU118336">
    <property type="protein sequence ID" value="KAF9642862.1"/>
    <property type="molecule type" value="Genomic_DNA"/>
</dbReference>
<organism evidence="1 2">
    <name type="scientific">Thelephora ganbajun</name>
    <name type="common">Ganba fungus</name>
    <dbReference type="NCBI Taxonomy" id="370292"/>
    <lineage>
        <taxon>Eukaryota</taxon>
        <taxon>Fungi</taxon>
        <taxon>Dikarya</taxon>
        <taxon>Basidiomycota</taxon>
        <taxon>Agaricomycotina</taxon>
        <taxon>Agaricomycetes</taxon>
        <taxon>Thelephorales</taxon>
        <taxon>Thelephoraceae</taxon>
        <taxon>Thelephora</taxon>
    </lineage>
</organism>
<comment type="caution">
    <text evidence="1">The sequence shown here is derived from an EMBL/GenBank/DDBJ whole genome shotgun (WGS) entry which is preliminary data.</text>
</comment>
<accession>A0ACB6Z025</accession>
<evidence type="ECO:0000313" key="2">
    <source>
        <dbReference type="Proteomes" id="UP000886501"/>
    </source>
</evidence>